<dbReference type="Pfam" id="PF00535">
    <property type="entry name" value="Glycos_transf_2"/>
    <property type="match status" value="1"/>
</dbReference>
<dbReference type="GO" id="GO:0006487">
    <property type="term" value="P:protein N-linked glycosylation"/>
    <property type="evidence" value="ECO:0007669"/>
    <property type="project" value="TreeGrafter"/>
</dbReference>
<dbReference type="SUPFAM" id="SSF53448">
    <property type="entry name" value="Nucleotide-diphospho-sugar transferases"/>
    <property type="match status" value="1"/>
</dbReference>
<dbReference type="PANTHER" id="PTHR10859:SF91">
    <property type="entry name" value="DOLICHYL-PHOSPHATE BETA-GLUCOSYLTRANSFERASE"/>
    <property type="match status" value="1"/>
</dbReference>
<dbReference type="STRING" id="167542.P9515_14031"/>
<evidence type="ECO:0000259" key="1">
    <source>
        <dbReference type="Pfam" id="PF00535"/>
    </source>
</evidence>
<dbReference type="GeneID" id="60200556"/>
<dbReference type="CDD" id="cd04179">
    <property type="entry name" value="DPM_DPG-synthase_like"/>
    <property type="match status" value="1"/>
</dbReference>
<proteinExistence type="predicted"/>
<dbReference type="KEGG" id="pmc:P9515_14031"/>
<evidence type="ECO:0000313" key="3">
    <source>
        <dbReference type="Proteomes" id="UP000001589"/>
    </source>
</evidence>
<dbReference type="Gene3D" id="3.90.550.10">
    <property type="entry name" value="Spore Coat Polysaccharide Biosynthesis Protein SpsA, Chain A"/>
    <property type="match status" value="1"/>
</dbReference>
<dbReference type="CAZy" id="GT2">
    <property type="family name" value="Glycosyltransferase Family 2"/>
</dbReference>
<feature type="domain" description="Glycosyltransferase 2-like" evidence="1">
    <location>
        <begin position="4"/>
        <end position="122"/>
    </location>
</feature>
<evidence type="ECO:0000313" key="2">
    <source>
        <dbReference type="EMBL" id="ABM72610.1"/>
    </source>
</evidence>
<accession>A2BXU9</accession>
<gene>
    <name evidence="2" type="ordered locus">P9515_14031</name>
</gene>
<dbReference type="HOGENOM" id="CLU_033536_9_0_3"/>
<reference evidence="2 3" key="1">
    <citation type="journal article" date="2007" name="PLoS Genet.">
        <title>Patterns and implications of gene gain and loss in the evolution of Prochlorococcus.</title>
        <authorList>
            <person name="Kettler G.C."/>
            <person name="Martiny A.C."/>
            <person name="Huang K."/>
            <person name="Zucker J."/>
            <person name="Coleman M.L."/>
            <person name="Rodrigue S."/>
            <person name="Chen F."/>
            <person name="Lapidus A."/>
            <person name="Ferriera S."/>
            <person name="Johnson J."/>
            <person name="Steglich C."/>
            <person name="Church G.M."/>
            <person name="Richardson P."/>
            <person name="Chisholm S.W."/>
        </authorList>
    </citation>
    <scope>NUCLEOTIDE SEQUENCE [LARGE SCALE GENOMIC DNA]</scope>
    <source>
        <strain evidence="2 3">MIT 9515</strain>
    </source>
</reference>
<dbReference type="eggNOG" id="COG1216">
    <property type="taxonomic scope" value="Bacteria"/>
</dbReference>
<dbReference type="Proteomes" id="UP000001589">
    <property type="component" value="Chromosome"/>
</dbReference>
<protein>
    <recommendedName>
        <fullName evidence="1">Glycosyltransferase 2-like domain-containing protein</fullName>
    </recommendedName>
</protein>
<dbReference type="RefSeq" id="WP_011820707.1">
    <property type="nucleotide sequence ID" value="NC_008817.1"/>
</dbReference>
<name>A2BXU9_PROM5</name>
<organism evidence="2 3">
    <name type="scientific">Prochlorococcus marinus (strain MIT 9515)</name>
    <dbReference type="NCBI Taxonomy" id="167542"/>
    <lineage>
        <taxon>Bacteria</taxon>
        <taxon>Bacillati</taxon>
        <taxon>Cyanobacteriota</taxon>
        <taxon>Cyanophyceae</taxon>
        <taxon>Synechococcales</taxon>
        <taxon>Prochlorococcaceae</taxon>
        <taxon>Prochlorococcus</taxon>
    </lineage>
</organism>
<dbReference type="OrthoDB" id="9810303at2"/>
<dbReference type="AlphaFoldDB" id="A2BXU9"/>
<dbReference type="InterPro" id="IPR001173">
    <property type="entry name" value="Glyco_trans_2-like"/>
</dbReference>
<dbReference type="InterPro" id="IPR029044">
    <property type="entry name" value="Nucleotide-diphossugar_trans"/>
</dbReference>
<sequence>MKYSIVIPCFNEEGTIELILERTKNIFIKNKIELILVNNGSTDNTEDIISKIIGNYPHAKYINLEKNLGYGGGILKGLSHCKGEIIGWTHADLQTDPLDCIKAFKEYEKTSKIQNTFIKGNRKNRPISDKFFTFGMSLFETLLLGKLIYDINAQPTIFPKKFFNSWINPPTDFSLDLYSYYLAKKYNYKVKRISVDFLKRISGQSKWNINFISRIRFILRTIKYSFKLKINKVL</sequence>
<dbReference type="EMBL" id="CP000552">
    <property type="protein sequence ID" value="ABM72610.1"/>
    <property type="molecule type" value="Genomic_DNA"/>
</dbReference>
<dbReference type="PANTHER" id="PTHR10859">
    <property type="entry name" value="GLYCOSYL TRANSFERASE"/>
    <property type="match status" value="1"/>
</dbReference>